<dbReference type="OrthoDB" id="4036071at2759"/>
<protein>
    <submittedName>
        <fullName evidence="2">KLTH0G11572p</fullName>
    </submittedName>
</protein>
<name>C5DMT9_LACTC</name>
<dbReference type="InParanoid" id="C5DMT9"/>
<feature type="region of interest" description="Disordered" evidence="1">
    <location>
        <begin position="275"/>
        <end position="315"/>
    </location>
</feature>
<dbReference type="HOGENOM" id="CLU_882987_0_0_1"/>
<feature type="region of interest" description="Disordered" evidence="1">
    <location>
        <begin position="94"/>
        <end position="114"/>
    </location>
</feature>
<dbReference type="Proteomes" id="UP000002036">
    <property type="component" value="Chromosome G"/>
</dbReference>
<reference evidence="2 3" key="1">
    <citation type="journal article" date="2009" name="Genome Res.">
        <title>Comparative genomics of protoploid Saccharomycetaceae.</title>
        <authorList>
            <consortium name="The Genolevures Consortium"/>
            <person name="Souciet J.-L."/>
            <person name="Dujon B."/>
            <person name="Gaillardin C."/>
            <person name="Johnston M."/>
            <person name="Baret P.V."/>
            <person name="Cliften P."/>
            <person name="Sherman D.J."/>
            <person name="Weissenbach J."/>
            <person name="Westhof E."/>
            <person name="Wincker P."/>
            <person name="Jubin C."/>
            <person name="Poulain J."/>
            <person name="Barbe V."/>
            <person name="Segurens B."/>
            <person name="Artiguenave F."/>
            <person name="Anthouard V."/>
            <person name="Vacherie B."/>
            <person name="Val M.-E."/>
            <person name="Fulton R.S."/>
            <person name="Minx P."/>
            <person name="Wilson R."/>
            <person name="Durrens P."/>
            <person name="Jean G."/>
            <person name="Marck C."/>
            <person name="Martin T."/>
            <person name="Nikolski M."/>
            <person name="Rolland T."/>
            <person name="Seret M.-L."/>
            <person name="Casaregola S."/>
            <person name="Despons L."/>
            <person name="Fairhead C."/>
            <person name="Fischer G."/>
            <person name="Lafontaine I."/>
            <person name="Leh V."/>
            <person name="Lemaire M."/>
            <person name="de Montigny J."/>
            <person name="Neuveglise C."/>
            <person name="Thierry A."/>
            <person name="Blanc-Lenfle I."/>
            <person name="Bleykasten C."/>
            <person name="Diffels J."/>
            <person name="Fritsch E."/>
            <person name="Frangeul L."/>
            <person name="Goeffon A."/>
            <person name="Jauniaux N."/>
            <person name="Kachouri-Lafond R."/>
            <person name="Payen C."/>
            <person name="Potier S."/>
            <person name="Pribylova L."/>
            <person name="Ozanne C."/>
            <person name="Richard G.-F."/>
            <person name="Sacerdot C."/>
            <person name="Straub M.-L."/>
            <person name="Talla E."/>
        </authorList>
    </citation>
    <scope>NUCLEOTIDE SEQUENCE [LARGE SCALE GENOMIC DNA]</scope>
    <source>
        <strain evidence="3">ATCC 56472 / CBS 6340 / NRRL Y-8284</strain>
    </source>
</reference>
<sequence length="315" mass="35630">MNESYDWSEEAQKLIKFRDQKVLEPAQNDLLCKRLVIERRIKEAAEEHLKNENAFQLGRLDKVSPEYLRIMCMDYEDLKTAGVAYNPAKIRKEGASSVLRSSDQDELESPESGAATMETLVSKELENDKDSGNILHVSRGQEMVLNARKNTALVKSMLDTQSASSNGIHISKKREVEILSDGSESDSDDSRSKSKRRQVGTHPDAFAHEAQVQFSPDNQAQLFQYERSLSGNAVPTYGYMQQQQVLNMTQQITSRSPPQIHAHSHQQYQIPPRTVKKTRTGTLPPRQLPEAEQSSKNKTPKALRKMENVARKHGL</sequence>
<feature type="region of interest" description="Disordered" evidence="1">
    <location>
        <begin position="160"/>
        <end position="200"/>
    </location>
</feature>
<dbReference type="RefSeq" id="XP_002555537.1">
    <property type="nucleotide sequence ID" value="XM_002555491.1"/>
</dbReference>
<dbReference type="OMA" id="YLRIMCM"/>
<evidence type="ECO:0000313" key="3">
    <source>
        <dbReference type="Proteomes" id="UP000002036"/>
    </source>
</evidence>
<dbReference type="GeneID" id="8293816"/>
<proteinExistence type="predicted"/>
<organism evidence="2 3">
    <name type="scientific">Lachancea thermotolerans (strain ATCC 56472 / CBS 6340 / NRRL Y-8284)</name>
    <name type="common">Yeast</name>
    <name type="synonym">Kluyveromyces thermotolerans</name>
    <dbReference type="NCBI Taxonomy" id="559295"/>
    <lineage>
        <taxon>Eukaryota</taxon>
        <taxon>Fungi</taxon>
        <taxon>Dikarya</taxon>
        <taxon>Ascomycota</taxon>
        <taxon>Saccharomycotina</taxon>
        <taxon>Saccharomycetes</taxon>
        <taxon>Saccharomycetales</taxon>
        <taxon>Saccharomycetaceae</taxon>
        <taxon>Lachancea</taxon>
    </lineage>
</organism>
<evidence type="ECO:0000313" key="2">
    <source>
        <dbReference type="EMBL" id="CAR25100.1"/>
    </source>
</evidence>
<evidence type="ECO:0000256" key="1">
    <source>
        <dbReference type="SAM" id="MobiDB-lite"/>
    </source>
</evidence>
<keyword evidence="3" id="KW-1185">Reference proteome</keyword>
<dbReference type="AlphaFoldDB" id="C5DMT9"/>
<dbReference type="EMBL" id="CU928171">
    <property type="protein sequence ID" value="CAR25100.1"/>
    <property type="molecule type" value="Genomic_DNA"/>
</dbReference>
<accession>C5DMT9</accession>
<gene>
    <name evidence="2" type="ordered locus">KLTH0G11572g</name>
</gene>
<dbReference type="KEGG" id="lth:KLTH0G11572g"/>
<feature type="compositionally biased region" description="Basic and acidic residues" evidence="1">
    <location>
        <begin position="304"/>
        <end position="315"/>
    </location>
</feature>